<dbReference type="EMBL" id="JAQIZT010000010">
    <property type="protein sequence ID" value="KAJ6980726.1"/>
    <property type="molecule type" value="Genomic_DNA"/>
</dbReference>
<dbReference type="AlphaFoldDB" id="A0AAD6M879"/>
<dbReference type="InterPro" id="IPR004242">
    <property type="entry name" value="Transposase_21"/>
</dbReference>
<gene>
    <name evidence="3" type="ORF">NC653_024164</name>
</gene>
<name>A0AAD6M879_9ROSI</name>
<evidence type="ECO:0000256" key="1">
    <source>
        <dbReference type="SAM" id="MobiDB-lite"/>
    </source>
</evidence>
<dbReference type="InterPro" id="IPR025452">
    <property type="entry name" value="DUF4218"/>
</dbReference>
<feature type="compositionally biased region" description="Polar residues" evidence="1">
    <location>
        <begin position="779"/>
        <end position="790"/>
    </location>
</feature>
<evidence type="ECO:0000259" key="2">
    <source>
        <dbReference type="Pfam" id="PF13960"/>
    </source>
</evidence>
<reference evidence="3" key="1">
    <citation type="journal article" date="2023" name="Mol. Ecol. Resour.">
        <title>Chromosome-level genome assembly of a triploid poplar Populus alba 'Berolinensis'.</title>
        <authorList>
            <person name="Chen S."/>
            <person name="Yu Y."/>
            <person name="Wang X."/>
            <person name="Wang S."/>
            <person name="Zhang T."/>
            <person name="Zhou Y."/>
            <person name="He R."/>
            <person name="Meng N."/>
            <person name="Wang Y."/>
            <person name="Liu W."/>
            <person name="Liu Z."/>
            <person name="Liu J."/>
            <person name="Guo Q."/>
            <person name="Huang H."/>
            <person name="Sederoff R.R."/>
            <person name="Wang G."/>
            <person name="Qu G."/>
            <person name="Chen S."/>
        </authorList>
    </citation>
    <scope>NUCLEOTIDE SEQUENCE</scope>
    <source>
        <strain evidence="3">SC-2020</strain>
    </source>
</reference>
<dbReference type="Proteomes" id="UP001164929">
    <property type="component" value="Chromosome 10"/>
</dbReference>
<accession>A0AAD6M879</accession>
<feature type="region of interest" description="Disordered" evidence="1">
    <location>
        <begin position="776"/>
        <end position="796"/>
    </location>
</feature>
<evidence type="ECO:0000313" key="4">
    <source>
        <dbReference type="Proteomes" id="UP001164929"/>
    </source>
</evidence>
<protein>
    <recommendedName>
        <fullName evidence="2">DUF4218 domain-containing protein</fullName>
    </recommendedName>
</protein>
<proteinExistence type="predicted"/>
<dbReference type="Pfam" id="PF02992">
    <property type="entry name" value="Transposase_21"/>
    <property type="match status" value="1"/>
</dbReference>
<organism evidence="3 4">
    <name type="scientific">Populus alba x Populus x berolinensis</name>
    <dbReference type="NCBI Taxonomy" id="444605"/>
    <lineage>
        <taxon>Eukaryota</taxon>
        <taxon>Viridiplantae</taxon>
        <taxon>Streptophyta</taxon>
        <taxon>Embryophyta</taxon>
        <taxon>Tracheophyta</taxon>
        <taxon>Spermatophyta</taxon>
        <taxon>Magnoliopsida</taxon>
        <taxon>eudicotyledons</taxon>
        <taxon>Gunneridae</taxon>
        <taxon>Pentapetalae</taxon>
        <taxon>rosids</taxon>
        <taxon>fabids</taxon>
        <taxon>Malpighiales</taxon>
        <taxon>Salicaceae</taxon>
        <taxon>Saliceae</taxon>
        <taxon>Populus</taxon>
    </lineage>
</organism>
<feature type="domain" description="DUF4218" evidence="2">
    <location>
        <begin position="677"/>
        <end position="723"/>
    </location>
</feature>
<sequence length="843" mass="96190">MEHSQLDFPGGSKEIIKLGRNQQWQVEERPPCTKSRLGERLDIDANYDVSCLRAISCGTPLCLVVAVSTMRTSHNQNGENEFGEMEYMNITVVTSNEPYEINDCSNPLFDGRQVPKFNLKKGGVRFSSPTQRSLQNKLAAKDLDGSPFEDISASTKILSESMQYLAFTRPDLAFDANKVNKFMHKPHDSRGLQSSAYRVHKVNILQFQRLVSSQKLVISDNEHNKIQTGQLIEMIGVQLNRNPLKSANNQPPSTSTTALAAHRFCFSTIDGVLFSSHREKPESLTTASLHSSPGSILDCNIVSAHLTQPRPSVLHCSRTECPNFCMLYYLENAELTECMTCEHSSYKAKTGRGKTLMAYKKLRYFPITPRLQRLSMSPRIVEHMTWHQSHHAVDGAMMHPSDGEAWKHFNSMHPYSRNVHLGLCIDGFNPFGTFATPYSCWPIILMLWSSGALTYDILRKQNFVMRAALMWTINVFPTYGMVFGLSTHGKLACPYYMENNKAFMLTNGGKTSFFYCQCRFLPPNHRCRKNIKDFYVGGVEKDVATPHLSSEELLDVVLEGKTKDNIKARLDVALFCNHKNMELVCDGSRVAKPRASFVLDKNAQLLVYKWLKSMRFPDGHASNILRLVNTEECRLYGMKSHDCHVFMQTLIPLAFCDLSPKGIWNALTEISHFFRDICSSKLNVDHNERLEMNIVETICKLEMIFPPSFFDSMEHLPIHLPFEFNLKKKVKSKSHVEASICVAYIIEEISTFISYYFEPHLRSRINCVPRHDDGGEVPSSGNLSTFSNPRRPTPKNAMRGRYLSEIEFRQAYNYVLFNCDELRPFIKQHRRYLLSNNSQLTKS</sequence>
<keyword evidence="4" id="KW-1185">Reference proteome</keyword>
<dbReference type="PANTHER" id="PTHR10775:SF185">
    <property type="entry name" value="OS08G0208400 PROTEIN"/>
    <property type="match status" value="1"/>
</dbReference>
<comment type="caution">
    <text evidence="3">The sequence shown here is derived from an EMBL/GenBank/DDBJ whole genome shotgun (WGS) entry which is preliminary data.</text>
</comment>
<dbReference type="Pfam" id="PF13960">
    <property type="entry name" value="DUF4218"/>
    <property type="match status" value="1"/>
</dbReference>
<dbReference type="PANTHER" id="PTHR10775">
    <property type="entry name" value="OS08G0208400 PROTEIN"/>
    <property type="match status" value="1"/>
</dbReference>
<evidence type="ECO:0000313" key="3">
    <source>
        <dbReference type="EMBL" id="KAJ6980726.1"/>
    </source>
</evidence>